<dbReference type="EMBL" id="FNCI01000003">
    <property type="protein sequence ID" value="SDF92882.1"/>
    <property type="molecule type" value="Genomic_DNA"/>
</dbReference>
<protein>
    <submittedName>
        <fullName evidence="7">DNA-binding transcriptional regulator, MurR/RpiR family, contains HTH and SIS domains</fullName>
    </submittedName>
</protein>
<evidence type="ECO:0000259" key="5">
    <source>
        <dbReference type="PROSITE" id="PS51071"/>
    </source>
</evidence>
<feature type="domain" description="HTH rpiR-type" evidence="5">
    <location>
        <begin position="35"/>
        <end position="111"/>
    </location>
</feature>
<gene>
    <name evidence="7" type="ORF">SAMN05216571_10340</name>
</gene>
<dbReference type="PANTHER" id="PTHR30514">
    <property type="entry name" value="GLUCOKINASE"/>
    <property type="match status" value="1"/>
</dbReference>
<keyword evidence="1" id="KW-0805">Transcription regulation</keyword>
<dbReference type="OrthoDB" id="3574600at2"/>
<dbReference type="Gene3D" id="3.40.50.10490">
    <property type="entry name" value="Glucose-6-phosphate isomerase like protein, domain 1"/>
    <property type="match status" value="1"/>
</dbReference>
<dbReference type="InterPro" id="IPR001347">
    <property type="entry name" value="SIS_dom"/>
</dbReference>
<evidence type="ECO:0000259" key="6">
    <source>
        <dbReference type="PROSITE" id="PS51464"/>
    </source>
</evidence>
<dbReference type="Pfam" id="PF01418">
    <property type="entry name" value="HTH_6"/>
    <property type="match status" value="1"/>
</dbReference>
<name>A0A1G7Q2T1_9GAMM</name>
<evidence type="ECO:0000256" key="1">
    <source>
        <dbReference type="ARBA" id="ARBA00023015"/>
    </source>
</evidence>
<feature type="region of interest" description="Disordered" evidence="4">
    <location>
        <begin position="1"/>
        <end position="20"/>
    </location>
</feature>
<reference evidence="7 8" key="1">
    <citation type="submission" date="2016-10" db="EMBL/GenBank/DDBJ databases">
        <authorList>
            <person name="de Groot N.N."/>
        </authorList>
    </citation>
    <scope>NUCLEOTIDE SEQUENCE [LARGE SCALE GENOMIC DNA]</scope>
    <source>
        <strain evidence="7 8">BH539</strain>
    </source>
</reference>
<dbReference type="STRING" id="284577.SAMN05216571_10340"/>
<dbReference type="GO" id="GO:0003677">
    <property type="term" value="F:DNA binding"/>
    <property type="evidence" value="ECO:0007669"/>
    <property type="project" value="UniProtKB-KW"/>
</dbReference>
<dbReference type="GO" id="GO:0097367">
    <property type="term" value="F:carbohydrate derivative binding"/>
    <property type="evidence" value="ECO:0007669"/>
    <property type="project" value="InterPro"/>
</dbReference>
<evidence type="ECO:0000256" key="3">
    <source>
        <dbReference type="ARBA" id="ARBA00023163"/>
    </source>
</evidence>
<dbReference type="Gene3D" id="1.10.10.10">
    <property type="entry name" value="Winged helix-like DNA-binding domain superfamily/Winged helix DNA-binding domain"/>
    <property type="match status" value="1"/>
</dbReference>
<evidence type="ECO:0000313" key="8">
    <source>
        <dbReference type="Proteomes" id="UP000198641"/>
    </source>
</evidence>
<keyword evidence="2 7" id="KW-0238">DNA-binding</keyword>
<dbReference type="PANTHER" id="PTHR30514:SF18">
    <property type="entry name" value="RPIR-FAMILY TRANSCRIPTIONAL REGULATOR"/>
    <property type="match status" value="1"/>
</dbReference>
<dbReference type="Pfam" id="PF01380">
    <property type="entry name" value="SIS"/>
    <property type="match status" value="1"/>
</dbReference>
<dbReference type="InterPro" id="IPR047640">
    <property type="entry name" value="RpiR-like"/>
</dbReference>
<organism evidence="7 8">
    <name type="scientific">Onishia taeanensis</name>
    <dbReference type="NCBI Taxonomy" id="284577"/>
    <lineage>
        <taxon>Bacteria</taxon>
        <taxon>Pseudomonadati</taxon>
        <taxon>Pseudomonadota</taxon>
        <taxon>Gammaproteobacteria</taxon>
        <taxon>Oceanospirillales</taxon>
        <taxon>Halomonadaceae</taxon>
        <taxon>Onishia</taxon>
    </lineage>
</organism>
<evidence type="ECO:0000256" key="2">
    <source>
        <dbReference type="ARBA" id="ARBA00023125"/>
    </source>
</evidence>
<dbReference type="InterPro" id="IPR009057">
    <property type="entry name" value="Homeodomain-like_sf"/>
</dbReference>
<dbReference type="PROSITE" id="PS51464">
    <property type="entry name" value="SIS"/>
    <property type="match status" value="1"/>
</dbReference>
<dbReference type="PROSITE" id="PS51071">
    <property type="entry name" value="HTH_RPIR"/>
    <property type="match status" value="1"/>
</dbReference>
<dbReference type="GO" id="GO:1901135">
    <property type="term" value="P:carbohydrate derivative metabolic process"/>
    <property type="evidence" value="ECO:0007669"/>
    <property type="project" value="InterPro"/>
</dbReference>
<feature type="domain" description="SIS" evidence="6">
    <location>
        <begin position="163"/>
        <end position="300"/>
    </location>
</feature>
<dbReference type="CDD" id="cd05013">
    <property type="entry name" value="SIS_RpiR"/>
    <property type="match status" value="1"/>
</dbReference>
<dbReference type="InterPro" id="IPR036388">
    <property type="entry name" value="WH-like_DNA-bd_sf"/>
</dbReference>
<dbReference type="InterPro" id="IPR000281">
    <property type="entry name" value="HTH_RpiR"/>
</dbReference>
<evidence type="ECO:0000313" key="7">
    <source>
        <dbReference type="EMBL" id="SDF92882.1"/>
    </source>
</evidence>
<keyword evidence="8" id="KW-1185">Reference proteome</keyword>
<keyword evidence="3" id="KW-0804">Transcription</keyword>
<accession>A0A1G7Q2T1</accession>
<proteinExistence type="predicted"/>
<dbReference type="Proteomes" id="UP000198641">
    <property type="component" value="Unassembled WGS sequence"/>
</dbReference>
<dbReference type="GO" id="GO:0003700">
    <property type="term" value="F:DNA-binding transcription factor activity"/>
    <property type="evidence" value="ECO:0007669"/>
    <property type="project" value="InterPro"/>
</dbReference>
<dbReference type="InterPro" id="IPR035472">
    <property type="entry name" value="RpiR-like_SIS"/>
</dbReference>
<dbReference type="SUPFAM" id="SSF46689">
    <property type="entry name" value="Homeodomain-like"/>
    <property type="match status" value="1"/>
</dbReference>
<dbReference type="AlphaFoldDB" id="A0A1G7Q2T1"/>
<sequence length="319" mass="34594">MPSLSPAPPDGSSHENALPPSDLATLARLVEAARRGDKHFQSGPLPKLSARALTLLESFLAQPQQVGLSSISALAQDHGVNASTLTRLCKALHFDGFKTFQALFREDLADSSFYSSRAQRLIGDTQQSQPLSALAPEQALYQAEHDNVRACVEAIDDNTLEAACAQLVSARRVHIVGLRASFAAAHYLAYYLDYLRDDVQLIASTAGVDVERVLDLDERDCVVAIAFRPESRSTLDYARAAAHQGTPIIGLTNHPRGEVPGLSSLTLVAAAAGPFFFNPMSSLFLLIEMLLSRLATRLGPEAIKRIRRREALIARLSVE</sequence>
<dbReference type="SUPFAM" id="SSF53697">
    <property type="entry name" value="SIS domain"/>
    <property type="match status" value="1"/>
</dbReference>
<dbReference type="InterPro" id="IPR046348">
    <property type="entry name" value="SIS_dom_sf"/>
</dbReference>
<evidence type="ECO:0000256" key="4">
    <source>
        <dbReference type="SAM" id="MobiDB-lite"/>
    </source>
</evidence>